<feature type="region of interest" description="Disordered" evidence="1">
    <location>
        <begin position="62"/>
        <end position="119"/>
    </location>
</feature>
<evidence type="ECO:0000256" key="1">
    <source>
        <dbReference type="SAM" id="MobiDB-lite"/>
    </source>
</evidence>
<dbReference type="Proteomes" id="UP000623926">
    <property type="component" value="Chromosome"/>
</dbReference>
<protein>
    <submittedName>
        <fullName evidence="2">Uncharacterized protein</fullName>
    </submittedName>
</protein>
<name>A0ABD7CXT0_9ACTN</name>
<sequence length="311" mass="32295">MTRLTHTVTVAPLDRGWFEEAAGTLVDLLDGSRARADGSVLLADGRAVAGLRLLKGRHLRAGARYGETPKPVKPGADGRVPAGSGTAGAADGLARPGTAGAGAAGGSSGPGASGGVPAPGPSATVGAVVLRAWRPAHSVEVESRVAEDGLALRLKVRLSEPRRPRALGLSLSGHRPDRGSLYRFSGRGAADLAAWWAAVDRLPSPLPAARPPVTARAAHRLAKARLTVTPYPADDGSWRISVVLSVRGRWLLRPVGAVALFFARRPVERGFREAVENAAAQWNTALAELTPRHGEALRAEIADALTETEPG</sequence>
<dbReference type="RefSeq" id="WP_030112673.1">
    <property type="nucleotide sequence ID" value="NZ_CP070242.1"/>
</dbReference>
<evidence type="ECO:0000313" key="5">
    <source>
        <dbReference type="Proteomes" id="UP000623926"/>
    </source>
</evidence>
<dbReference type="AlphaFoldDB" id="A0ABD7CXT0"/>
<keyword evidence="4" id="KW-1185">Reference proteome</keyword>
<evidence type="ECO:0000313" key="3">
    <source>
        <dbReference type="EMBL" id="QRV43124.1"/>
    </source>
</evidence>
<dbReference type="EMBL" id="CP070245">
    <property type="protein sequence ID" value="QRV34683.1"/>
    <property type="molecule type" value="Genomic_DNA"/>
</dbReference>
<evidence type="ECO:0000313" key="2">
    <source>
        <dbReference type="EMBL" id="QRV34683.1"/>
    </source>
</evidence>
<accession>A0ABD7CXT0</accession>
<evidence type="ECO:0000313" key="4">
    <source>
        <dbReference type="Proteomes" id="UP000598054"/>
    </source>
</evidence>
<gene>
    <name evidence="3" type="ORF">I6J41_22160</name>
    <name evidence="2" type="ORF">I6J42_11850</name>
</gene>
<dbReference type="EMBL" id="CP070249">
    <property type="protein sequence ID" value="QRV43124.1"/>
    <property type="molecule type" value="Genomic_DNA"/>
</dbReference>
<feature type="compositionally biased region" description="Gly residues" evidence="1">
    <location>
        <begin position="99"/>
        <end position="114"/>
    </location>
</feature>
<dbReference type="Proteomes" id="UP000598054">
    <property type="component" value="Chromosome"/>
</dbReference>
<proteinExistence type="predicted"/>
<reference evidence="4 5" key="1">
    <citation type="submission" date="2021-02" db="EMBL/GenBank/DDBJ databases">
        <title>FDA dAtabase for Regulatory Grade micrObial Sequences (FDA-ARGOS): Supporting development and validation of Infectious Disease Dx tests.</title>
        <authorList>
            <person name="Sproer C."/>
            <person name="Gronow S."/>
            <person name="Severitt S."/>
            <person name="Schroder I."/>
            <person name="Tallon L."/>
            <person name="Sadzewicz L."/>
            <person name="Zhao X."/>
            <person name="Boylan J."/>
            <person name="Ott S."/>
            <person name="Bowen H."/>
            <person name="Vavikolanu K."/>
            <person name="Mehta A."/>
            <person name="Aluvathingal J."/>
            <person name="Nadendla S."/>
            <person name="Lowell S."/>
            <person name="Myers T."/>
            <person name="Yan Y."/>
            <person name="Sichtig H."/>
        </authorList>
    </citation>
    <scope>NUCLEOTIDE SEQUENCE [LARGE SCALE GENOMIC DNA]</scope>
    <source>
        <strain evidence="3 4">FDAARGOS_1211</strain>
        <strain evidence="2 5">FDAARGOS_1212</strain>
    </source>
</reference>
<dbReference type="GeneID" id="63982273"/>
<organism evidence="2 5">
    <name type="scientific">Streptomyces californicus</name>
    <dbReference type="NCBI Taxonomy" id="67351"/>
    <lineage>
        <taxon>Bacteria</taxon>
        <taxon>Bacillati</taxon>
        <taxon>Actinomycetota</taxon>
        <taxon>Actinomycetes</taxon>
        <taxon>Kitasatosporales</taxon>
        <taxon>Streptomycetaceae</taxon>
        <taxon>Streptomyces</taxon>
    </lineage>
</organism>